<evidence type="ECO:0000313" key="1">
    <source>
        <dbReference type="EMBL" id="KAI4858985.1"/>
    </source>
</evidence>
<evidence type="ECO:0000313" key="2">
    <source>
        <dbReference type="Proteomes" id="UP001497700"/>
    </source>
</evidence>
<name>A0ACB9YHU1_9PEZI</name>
<organism evidence="1 2">
    <name type="scientific">Hypoxylon rubiginosum</name>
    <dbReference type="NCBI Taxonomy" id="110542"/>
    <lineage>
        <taxon>Eukaryota</taxon>
        <taxon>Fungi</taxon>
        <taxon>Dikarya</taxon>
        <taxon>Ascomycota</taxon>
        <taxon>Pezizomycotina</taxon>
        <taxon>Sordariomycetes</taxon>
        <taxon>Xylariomycetidae</taxon>
        <taxon>Xylariales</taxon>
        <taxon>Hypoxylaceae</taxon>
        <taxon>Hypoxylon</taxon>
    </lineage>
</organism>
<dbReference type="EMBL" id="MU393666">
    <property type="protein sequence ID" value="KAI4858985.1"/>
    <property type="molecule type" value="Genomic_DNA"/>
</dbReference>
<comment type="caution">
    <text evidence="1">The sequence shown here is derived from an EMBL/GenBank/DDBJ whole genome shotgun (WGS) entry which is preliminary data.</text>
</comment>
<proteinExistence type="predicted"/>
<keyword evidence="2" id="KW-1185">Reference proteome</keyword>
<accession>A0ACB9YHU1</accession>
<dbReference type="Proteomes" id="UP001497700">
    <property type="component" value="Unassembled WGS sequence"/>
</dbReference>
<gene>
    <name evidence="1" type="ORF">F4820DRAFT_441092</name>
</gene>
<sequence>MHGRRQVDRQSHNHKEWAWRTASCRKKVETMPPEHMHNISTLLKRLEAVTSRLEDIVTSPNVSEELHPALESIQFLLHPITNISTSTQAPLIKPTVPEAPKEPVPRSIEQFDLFLDSSVGRYVQLSRELGGSIARQAEHVLDGFREQRNILVASTKTTKLDAKGFQKLLEPMNKHVAEAIEIKERSRGGKAYNHLSCVADGIGLLGWIRLELRPYRHVDEYLTYAQYFGNKVLTEYKGKDSKDVEWVQSFYQVFHDLSNLVKEEFHYGISWAGNTAVRV</sequence>
<protein>
    <submittedName>
        <fullName evidence="1">Adenylate cyclase-associated CAP</fullName>
    </submittedName>
</protein>
<reference evidence="1 2" key="1">
    <citation type="journal article" date="2022" name="New Phytol.">
        <title>Ecological generalism drives hyperdiversity of secondary metabolite gene clusters in xylarialean endophytes.</title>
        <authorList>
            <person name="Franco M.E.E."/>
            <person name="Wisecaver J.H."/>
            <person name="Arnold A.E."/>
            <person name="Ju Y.M."/>
            <person name="Slot J.C."/>
            <person name="Ahrendt S."/>
            <person name="Moore L.P."/>
            <person name="Eastman K.E."/>
            <person name="Scott K."/>
            <person name="Konkel Z."/>
            <person name="Mondo S.J."/>
            <person name="Kuo A."/>
            <person name="Hayes R.D."/>
            <person name="Haridas S."/>
            <person name="Andreopoulos B."/>
            <person name="Riley R."/>
            <person name="LaButti K."/>
            <person name="Pangilinan J."/>
            <person name="Lipzen A."/>
            <person name="Amirebrahimi M."/>
            <person name="Yan J."/>
            <person name="Adam C."/>
            <person name="Keymanesh K."/>
            <person name="Ng V."/>
            <person name="Louie K."/>
            <person name="Northen T."/>
            <person name="Drula E."/>
            <person name="Henrissat B."/>
            <person name="Hsieh H.M."/>
            <person name="Youens-Clark K."/>
            <person name="Lutzoni F."/>
            <person name="Miadlikowska J."/>
            <person name="Eastwood D.C."/>
            <person name="Hamelin R.C."/>
            <person name="Grigoriev I.V."/>
            <person name="U'Ren J.M."/>
        </authorList>
    </citation>
    <scope>NUCLEOTIDE SEQUENCE [LARGE SCALE GENOMIC DNA]</scope>
    <source>
        <strain evidence="1 2">CBS 119005</strain>
    </source>
</reference>